<dbReference type="CDD" id="cd06262">
    <property type="entry name" value="metallo-hydrolase-like_MBL-fold"/>
    <property type="match status" value="1"/>
</dbReference>
<name>A0A1U9NGN4_9BACT</name>
<dbReference type="Proteomes" id="UP000189674">
    <property type="component" value="Chromosome"/>
</dbReference>
<evidence type="ECO:0000256" key="3">
    <source>
        <dbReference type="ARBA" id="ARBA00022801"/>
    </source>
</evidence>
<reference evidence="7" key="1">
    <citation type="submission" date="2017-02" db="EMBL/GenBank/DDBJ databases">
        <title>Comparative genomics and description of representatives of a novel lineage of planctomycetes thriving in anoxic sediments.</title>
        <authorList>
            <person name="Spring S."/>
            <person name="Bunk B."/>
            <person name="Sproer C."/>
        </authorList>
    </citation>
    <scope>NUCLEOTIDE SEQUENCE [LARGE SCALE GENOMIC DNA]</scope>
    <source>
        <strain evidence="7">ST-NAGAB-D1</strain>
    </source>
</reference>
<dbReference type="GO" id="GO:0046872">
    <property type="term" value="F:metal ion binding"/>
    <property type="evidence" value="ECO:0007669"/>
    <property type="project" value="UniProtKB-KW"/>
</dbReference>
<evidence type="ECO:0000256" key="4">
    <source>
        <dbReference type="ARBA" id="ARBA00022833"/>
    </source>
</evidence>
<dbReference type="OrthoDB" id="9802248at2"/>
<sequence>MLIEQVVLGVFETNSYILRASAESKDCVVVDTGLDAGPLMNMLAAKRLNPLAILLTHGHADHTKGIDDLRQKYPDILVVMHKDDAPMLTSPVRNMSVLAKDIITHEPADILIKQEGPIEYAGLKLYVLHTPGHTPGGVCFYSEDDHVIFVGDTLFHNGIGRTDLPGGNHDQLIESIKSKLIPLHDKTVVYPGHGPKTSIKEEKQFNPFLA</sequence>
<keyword evidence="2" id="KW-0479">Metal-binding</keyword>
<dbReference type="EC" id="3.1.2.6" evidence="6"/>
<dbReference type="Pfam" id="PF00753">
    <property type="entry name" value="Lactamase_B"/>
    <property type="match status" value="1"/>
</dbReference>
<dbReference type="PANTHER" id="PTHR46233">
    <property type="entry name" value="HYDROXYACYLGLUTATHIONE HYDROLASE GLOC"/>
    <property type="match status" value="1"/>
</dbReference>
<dbReference type="InterPro" id="IPR001279">
    <property type="entry name" value="Metallo-B-lactamas"/>
</dbReference>
<evidence type="ECO:0000313" key="7">
    <source>
        <dbReference type="Proteomes" id="UP000189674"/>
    </source>
</evidence>
<evidence type="ECO:0000259" key="5">
    <source>
        <dbReference type="SMART" id="SM00849"/>
    </source>
</evidence>
<evidence type="ECO:0000256" key="2">
    <source>
        <dbReference type="ARBA" id="ARBA00022723"/>
    </source>
</evidence>
<protein>
    <submittedName>
        <fullName evidence="6">Hydroxyacylglutathione hydrolase</fullName>
        <ecNumber evidence="6">3.1.2.6</ecNumber>
    </submittedName>
</protein>
<dbReference type="InterPro" id="IPR051453">
    <property type="entry name" value="MBL_Glyoxalase_II"/>
</dbReference>
<dbReference type="PANTHER" id="PTHR46233:SF3">
    <property type="entry name" value="HYDROXYACYLGLUTATHIONE HYDROLASE GLOC"/>
    <property type="match status" value="1"/>
</dbReference>
<feature type="domain" description="Metallo-beta-lactamase" evidence="5">
    <location>
        <begin position="12"/>
        <end position="193"/>
    </location>
</feature>
<dbReference type="Gene3D" id="3.60.15.10">
    <property type="entry name" value="Ribonuclease Z/Hydroxyacylglutathione hydrolase-like"/>
    <property type="match status" value="1"/>
</dbReference>
<dbReference type="SMART" id="SM00849">
    <property type="entry name" value="Lactamase_B"/>
    <property type="match status" value="1"/>
</dbReference>
<gene>
    <name evidence="6" type="primary">gloB_1</name>
    <name evidence="6" type="ORF">STSP2_00241</name>
</gene>
<dbReference type="EMBL" id="CP019791">
    <property type="protein sequence ID" value="AQT67101.1"/>
    <property type="molecule type" value="Genomic_DNA"/>
</dbReference>
<organism evidence="6 7">
    <name type="scientific">Anaerohalosphaera lusitana</name>
    <dbReference type="NCBI Taxonomy" id="1936003"/>
    <lineage>
        <taxon>Bacteria</taxon>
        <taxon>Pseudomonadati</taxon>
        <taxon>Planctomycetota</taxon>
        <taxon>Phycisphaerae</taxon>
        <taxon>Sedimentisphaerales</taxon>
        <taxon>Anaerohalosphaeraceae</taxon>
        <taxon>Anaerohalosphaera</taxon>
    </lineage>
</organism>
<dbReference type="RefSeq" id="WP_146659063.1">
    <property type="nucleotide sequence ID" value="NZ_CP019791.1"/>
</dbReference>
<dbReference type="AlphaFoldDB" id="A0A1U9NGN4"/>
<dbReference type="InterPro" id="IPR036866">
    <property type="entry name" value="RibonucZ/Hydroxyglut_hydro"/>
</dbReference>
<proteinExistence type="predicted"/>
<accession>A0A1U9NGN4</accession>
<dbReference type="STRING" id="1936003.STSP2_00241"/>
<comment type="cofactor">
    <cofactor evidence="1">
        <name>Zn(2+)</name>
        <dbReference type="ChEBI" id="CHEBI:29105"/>
    </cofactor>
</comment>
<keyword evidence="7" id="KW-1185">Reference proteome</keyword>
<dbReference type="SUPFAM" id="SSF56281">
    <property type="entry name" value="Metallo-hydrolase/oxidoreductase"/>
    <property type="match status" value="1"/>
</dbReference>
<evidence type="ECO:0000256" key="1">
    <source>
        <dbReference type="ARBA" id="ARBA00001947"/>
    </source>
</evidence>
<keyword evidence="3 6" id="KW-0378">Hydrolase</keyword>
<evidence type="ECO:0000313" key="6">
    <source>
        <dbReference type="EMBL" id="AQT67101.1"/>
    </source>
</evidence>
<dbReference type="KEGG" id="alus:STSP2_00241"/>
<keyword evidence="4" id="KW-0862">Zinc</keyword>
<dbReference type="GO" id="GO:0004416">
    <property type="term" value="F:hydroxyacylglutathione hydrolase activity"/>
    <property type="evidence" value="ECO:0007669"/>
    <property type="project" value="UniProtKB-EC"/>
</dbReference>